<accession>A0ABT6XT61</accession>
<evidence type="ECO:0000256" key="2">
    <source>
        <dbReference type="ARBA" id="ARBA00022475"/>
    </source>
</evidence>
<dbReference type="InterPro" id="IPR044550">
    <property type="entry name" value="WzxE"/>
</dbReference>
<dbReference type="Proteomes" id="UP001230035">
    <property type="component" value="Unassembled WGS sequence"/>
</dbReference>
<feature type="transmembrane region" description="Helical" evidence="6">
    <location>
        <begin position="12"/>
        <end position="31"/>
    </location>
</feature>
<feature type="transmembrane region" description="Helical" evidence="6">
    <location>
        <begin position="429"/>
        <end position="447"/>
    </location>
</feature>
<feature type="transmembrane region" description="Helical" evidence="6">
    <location>
        <begin position="453"/>
        <end position="471"/>
    </location>
</feature>
<dbReference type="Pfam" id="PF13440">
    <property type="entry name" value="Polysacc_synt_3"/>
    <property type="match status" value="1"/>
</dbReference>
<feature type="transmembrane region" description="Helical" evidence="6">
    <location>
        <begin position="223"/>
        <end position="249"/>
    </location>
</feature>
<protein>
    <submittedName>
        <fullName evidence="7">O-antigen translocase</fullName>
    </submittedName>
</protein>
<sequence>MTDSQSSYRQIIKSTSVFGGVHVFNIVISLIKSKFIALWIGPAGVGMIGLFNSTLNLISSFTNAGIETSGVKAISASEKDPGLLAKEFSILKRLVWISGIIGAVLVALCSPILSRISFGNEDQTLAFGLISLTLLFKQLTAGRLVLLQGLSKIQFLAKANLYGNIIGLLISLPLYYFFKIDGIVPSILFSSFAAMIVAFYFSKKITIEKVKLSNKEVIIEGKHLILLGFSLSFIGLLTTLSSYLLQVFISNYKDIAEVGFYSAGMTILNTYVGIIFTAMATDYYPRLAKICSDSIQVKKMVTQQSIVAVLLLTPIVVAFLIFAPYVIQILYSKEFLPIVPLVCWGILGMIIKAVSWSMGYILIAKGDSKLFVKTSIGFNSIFLITNVLGYYFFGLFGLGITFLVNYGIHFFGLKVIVSRQYGFGFDKTFYKIFVCCIVLCAATFLSLNVELTVLKYILTSILFLTSIWFSFTELNKRLHFKDFLSRKNK</sequence>
<proteinExistence type="predicted"/>
<keyword evidence="4 6" id="KW-1133">Transmembrane helix</keyword>
<evidence type="ECO:0000256" key="5">
    <source>
        <dbReference type="ARBA" id="ARBA00023136"/>
    </source>
</evidence>
<dbReference type="RefSeq" id="WP_283239920.1">
    <property type="nucleotide sequence ID" value="NZ_JASGBP010000010.1"/>
</dbReference>
<comment type="subcellular location">
    <subcellularLocation>
        <location evidence="1">Cell membrane</location>
        <topology evidence="1">Multi-pass membrane protein</topology>
    </subcellularLocation>
</comment>
<dbReference type="PANTHER" id="PTHR30250">
    <property type="entry name" value="PST FAMILY PREDICTED COLANIC ACID TRANSPORTER"/>
    <property type="match status" value="1"/>
</dbReference>
<feature type="transmembrane region" description="Helical" evidence="6">
    <location>
        <begin position="305"/>
        <end position="326"/>
    </location>
</feature>
<dbReference type="PANTHER" id="PTHR30250:SF11">
    <property type="entry name" value="O-ANTIGEN TRANSPORTER-RELATED"/>
    <property type="match status" value="1"/>
</dbReference>
<evidence type="ECO:0000256" key="3">
    <source>
        <dbReference type="ARBA" id="ARBA00022692"/>
    </source>
</evidence>
<evidence type="ECO:0000313" key="8">
    <source>
        <dbReference type="Proteomes" id="UP001230035"/>
    </source>
</evidence>
<comment type="caution">
    <text evidence="7">The sequence shown here is derived from an EMBL/GenBank/DDBJ whole genome shotgun (WGS) entry which is preliminary data.</text>
</comment>
<keyword evidence="3 6" id="KW-0812">Transmembrane</keyword>
<feature type="transmembrane region" description="Helical" evidence="6">
    <location>
        <begin position="398"/>
        <end position="417"/>
    </location>
</feature>
<feature type="transmembrane region" description="Helical" evidence="6">
    <location>
        <begin position="94"/>
        <end position="113"/>
    </location>
</feature>
<feature type="transmembrane region" description="Helical" evidence="6">
    <location>
        <begin position="37"/>
        <end position="58"/>
    </location>
</feature>
<feature type="transmembrane region" description="Helical" evidence="6">
    <location>
        <begin position="370"/>
        <end position="392"/>
    </location>
</feature>
<evidence type="ECO:0000256" key="6">
    <source>
        <dbReference type="SAM" id="Phobius"/>
    </source>
</evidence>
<feature type="transmembrane region" description="Helical" evidence="6">
    <location>
        <begin position="261"/>
        <end position="284"/>
    </location>
</feature>
<feature type="transmembrane region" description="Helical" evidence="6">
    <location>
        <begin position="183"/>
        <end position="202"/>
    </location>
</feature>
<evidence type="ECO:0000256" key="1">
    <source>
        <dbReference type="ARBA" id="ARBA00004651"/>
    </source>
</evidence>
<name>A0ABT6XT61_9FLAO</name>
<dbReference type="EMBL" id="JASGBP010000010">
    <property type="protein sequence ID" value="MDI9258256.1"/>
    <property type="molecule type" value="Genomic_DNA"/>
</dbReference>
<feature type="transmembrane region" description="Helical" evidence="6">
    <location>
        <begin position="159"/>
        <end position="177"/>
    </location>
</feature>
<keyword evidence="8" id="KW-1185">Reference proteome</keyword>
<dbReference type="InterPro" id="IPR050833">
    <property type="entry name" value="Poly_Biosynth_Transport"/>
</dbReference>
<evidence type="ECO:0000313" key="7">
    <source>
        <dbReference type="EMBL" id="MDI9258256.1"/>
    </source>
</evidence>
<feature type="transmembrane region" description="Helical" evidence="6">
    <location>
        <begin position="338"/>
        <end position="363"/>
    </location>
</feature>
<gene>
    <name evidence="7" type="ORF">QHT84_12600</name>
</gene>
<organism evidence="7 8">
    <name type="scientific">Flavobacterium sedimenticola</name>
    <dbReference type="NCBI Taxonomy" id="3043286"/>
    <lineage>
        <taxon>Bacteria</taxon>
        <taxon>Pseudomonadati</taxon>
        <taxon>Bacteroidota</taxon>
        <taxon>Flavobacteriia</taxon>
        <taxon>Flavobacteriales</taxon>
        <taxon>Flavobacteriaceae</taxon>
        <taxon>Flavobacterium</taxon>
    </lineage>
</organism>
<reference evidence="7 8" key="1">
    <citation type="submission" date="2023-05" db="EMBL/GenBank/DDBJ databases">
        <title>Flavobacterium sedimenti sp. nov., isolated from the sediment.</title>
        <authorList>
            <person name="Wu N."/>
        </authorList>
    </citation>
    <scope>NUCLEOTIDE SEQUENCE [LARGE SCALE GENOMIC DNA]</scope>
    <source>
        <strain evidence="7 8">YZ-48</strain>
    </source>
</reference>
<keyword evidence="5 6" id="KW-0472">Membrane</keyword>
<feature type="transmembrane region" description="Helical" evidence="6">
    <location>
        <begin position="125"/>
        <end position="147"/>
    </location>
</feature>
<evidence type="ECO:0000256" key="4">
    <source>
        <dbReference type="ARBA" id="ARBA00022989"/>
    </source>
</evidence>
<keyword evidence="2" id="KW-1003">Cell membrane</keyword>
<dbReference type="CDD" id="cd13125">
    <property type="entry name" value="MATE_like_10"/>
    <property type="match status" value="1"/>
</dbReference>